<dbReference type="OrthoDB" id="6159439at2759"/>
<dbReference type="Pfam" id="PF00046">
    <property type="entry name" value="Homeodomain"/>
    <property type="match status" value="1"/>
</dbReference>
<comment type="caution">
    <text evidence="7">The sequence shown here is derived from an EMBL/GenBank/DDBJ whole genome shotgun (WGS) entry which is preliminary data.</text>
</comment>
<dbReference type="GO" id="GO:0000978">
    <property type="term" value="F:RNA polymerase II cis-regulatory region sequence-specific DNA binding"/>
    <property type="evidence" value="ECO:0007669"/>
    <property type="project" value="TreeGrafter"/>
</dbReference>
<dbReference type="EMBL" id="SGPK01000011">
    <property type="protein sequence ID" value="THH11597.1"/>
    <property type="molecule type" value="Genomic_DNA"/>
</dbReference>
<name>A0A4S4LIH5_9AGAM</name>
<dbReference type="GO" id="GO:0005634">
    <property type="term" value="C:nucleus"/>
    <property type="evidence" value="ECO:0007669"/>
    <property type="project" value="UniProtKB-SubCell"/>
</dbReference>
<comment type="subcellular location">
    <subcellularLocation>
        <location evidence="3 4">Nucleus</location>
    </subcellularLocation>
</comment>
<keyword evidence="2 3" id="KW-0371">Homeobox</keyword>
<feature type="compositionally biased region" description="Low complexity" evidence="5">
    <location>
        <begin position="1"/>
        <end position="17"/>
    </location>
</feature>
<feature type="region of interest" description="Disordered" evidence="5">
    <location>
        <begin position="164"/>
        <end position="242"/>
    </location>
</feature>
<evidence type="ECO:0000256" key="4">
    <source>
        <dbReference type="RuleBase" id="RU000682"/>
    </source>
</evidence>
<evidence type="ECO:0000256" key="3">
    <source>
        <dbReference type="PROSITE-ProRule" id="PRU00108"/>
    </source>
</evidence>
<organism evidence="7 8">
    <name type="scientific">Phellinidium pouzarii</name>
    <dbReference type="NCBI Taxonomy" id="167371"/>
    <lineage>
        <taxon>Eukaryota</taxon>
        <taxon>Fungi</taxon>
        <taxon>Dikarya</taxon>
        <taxon>Basidiomycota</taxon>
        <taxon>Agaricomycotina</taxon>
        <taxon>Agaricomycetes</taxon>
        <taxon>Hymenochaetales</taxon>
        <taxon>Hymenochaetaceae</taxon>
        <taxon>Phellinidium</taxon>
    </lineage>
</organism>
<proteinExistence type="predicted"/>
<dbReference type="PANTHER" id="PTHR24324">
    <property type="entry name" value="HOMEOBOX PROTEIN HHEX"/>
    <property type="match status" value="1"/>
</dbReference>
<dbReference type="GO" id="GO:0030154">
    <property type="term" value="P:cell differentiation"/>
    <property type="evidence" value="ECO:0007669"/>
    <property type="project" value="TreeGrafter"/>
</dbReference>
<reference evidence="7 8" key="1">
    <citation type="submission" date="2019-02" db="EMBL/GenBank/DDBJ databases">
        <title>Genome sequencing of the rare red list fungi Phellinidium pouzarii.</title>
        <authorList>
            <person name="Buettner E."/>
            <person name="Kellner H."/>
        </authorList>
    </citation>
    <scope>NUCLEOTIDE SEQUENCE [LARGE SCALE GENOMIC DNA]</scope>
    <source>
        <strain evidence="7 8">DSM 108285</strain>
    </source>
</reference>
<evidence type="ECO:0000313" key="8">
    <source>
        <dbReference type="Proteomes" id="UP000308199"/>
    </source>
</evidence>
<dbReference type="PROSITE" id="PS50071">
    <property type="entry name" value="HOMEOBOX_2"/>
    <property type="match status" value="1"/>
</dbReference>
<dbReference type="GO" id="GO:0006357">
    <property type="term" value="P:regulation of transcription by RNA polymerase II"/>
    <property type="evidence" value="ECO:0007669"/>
    <property type="project" value="TreeGrafter"/>
</dbReference>
<dbReference type="AlphaFoldDB" id="A0A4S4LIH5"/>
<sequence length="369" mass="40328">MSRPSISRSSSLSSSSSATNVDINPAQTAKSSSKRTRKRFSQEQLMVLEQAYHKTSHPTRQEREAVAAQTGMDVKSVTIWLQNKRQTERKVALGNATNRNIFKSLALYHVQYPPSTLLATHDFDRRTPFPPIYPHTPSTVMPTKVHLPSQTSSSLFSLDRIASRAESPTGTPRTPTHLKRHADGTARPKSSGALWEAMPSSPLLPEADTAVDASTGSPSGSPSARGYLDFTSSRRGKSRPRGRRTLEWACAAARMSTDKGVLAPLNDFRQRHPATTFDTDSMVSDDRTEDVDTEVESVGDSHEAITPDNSQTMLTFSLSPVRISGDMAIPKSDAAKSRTVSLKDKCIEEDTDIMDAALALCGLLSGRRE</sequence>
<accession>A0A4S4LIH5</accession>
<gene>
    <name evidence="7" type="ORF">EW145_g551</name>
</gene>
<feature type="compositionally biased region" description="Low complexity" evidence="5">
    <location>
        <begin position="213"/>
        <end position="224"/>
    </location>
</feature>
<keyword evidence="8" id="KW-1185">Reference proteome</keyword>
<dbReference type="CDD" id="cd00086">
    <property type="entry name" value="homeodomain"/>
    <property type="match status" value="1"/>
</dbReference>
<dbReference type="SMART" id="SM00389">
    <property type="entry name" value="HOX"/>
    <property type="match status" value="1"/>
</dbReference>
<evidence type="ECO:0000256" key="2">
    <source>
        <dbReference type="ARBA" id="ARBA00023155"/>
    </source>
</evidence>
<dbReference type="SUPFAM" id="SSF46689">
    <property type="entry name" value="Homeodomain-like"/>
    <property type="match status" value="1"/>
</dbReference>
<dbReference type="InterPro" id="IPR051000">
    <property type="entry name" value="Homeobox_DNA-bind_prot"/>
</dbReference>
<evidence type="ECO:0000313" key="7">
    <source>
        <dbReference type="EMBL" id="THH11597.1"/>
    </source>
</evidence>
<dbReference type="Gene3D" id="1.10.10.60">
    <property type="entry name" value="Homeodomain-like"/>
    <property type="match status" value="1"/>
</dbReference>
<evidence type="ECO:0000259" key="6">
    <source>
        <dbReference type="PROSITE" id="PS50071"/>
    </source>
</evidence>
<dbReference type="InterPro" id="IPR009057">
    <property type="entry name" value="Homeodomain-like_sf"/>
</dbReference>
<protein>
    <recommendedName>
        <fullName evidence="6">Homeobox domain-containing protein</fullName>
    </recommendedName>
</protein>
<feature type="compositionally biased region" description="Polar residues" evidence="5">
    <location>
        <begin position="18"/>
        <end position="29"/>
    </location>
</feature>
<feature type="DNA-binding region" description="Homeobox" evidence="3">
    <location>
        <begin position="33"/>
        <end position="92"/>
    </location>
</feature>
<evidence type="ECO:0000256" key="5">
    <source>
        <dbReference type="SAM" id="MobiDB-lite"/>
    </source>
</evidence>
<feature type="domain" description="Homeobox" evidence="6">
    <location>
        <begin position="31"/>
        <end position="91"/>
    </location>
</feature>
<dbReference type="InterPro" id="IPR001356">
    <property type="entry name" value="HD"/>
</dbReference>
<evidence type="ECO:0000256" key="1">
    <source>
        <dbReference type="ARBA" id="ARBA00023125"/>
    </source>
</evidence>
<keyword evidence="3 4" id="KW-0539">Nucleus</keyword>
<keyword evidence="1 3" id="KW-0238">DNA-binding</keyword>
<feature type="region of interest" description="Disordered" evidence="5">
    <location>
        <begin position="1"/>
        <end position="40"/>
    </location>
</feature>
<dbReference type="Proteomes" id="UP000308199">
    <property type="component" value="Unassembled WGS sequence"/>
</dbReference>
<dbReference type="PANTHER" id="PTHR24324:SF9">
    <property type="entry name" value="HOMEOBOX DOMAIN-CONTAINING PROTEIN"/>
    <property type="match status" value="1"/>
</dbReference>